<evidence type="ECO:0000313" key="3">
    <source>
        <dbReference type="Proteomes" id="UP001168877"/>
    </source>
</evidence>
<dbReference type="PANTHER" id="PTHR47481">
    <property type="match status" value="1"/>
</dbReference>
<dbReference type="AlphaFoldDB" id="A0AA39RSD6"/>
<evidence type="ECO:0000256" key="1">
    <source>
        <dbReference type="SAM" id="MobiDB-lite"/>
    </source>
</evidence>
<reference evidence="2" key="2">
    <citation type="submission" date="2023-06" db="EMBL/GenBank/DDBJ databases">
        <authorList>
            <person name="Swenson N.G."/>
            <person name="Wegrzyn J.L."/>
            <person name="Mcevoy S.L."/>
        </authorList>
    </citation>
    <scope>NUCLEOTIDE SEQUENCE</scope>
    <source>
        <strain evidence="2">NS2018</strain>
        <tissue evidence="2">Leaf</tissue>
    </source>
</reference>
<comment type="caution">
    <text evidence="2">The sequence shown here is derived from an EMBL/GenBank/DDBJ whole genome shotgun (WGS) entry which is preliminary data.</text>
</comment>
<organism evidence="2 3">
    <name type="scientific">Acer saccharum</name>
    <name type="common">Sugar maple</name>
    <dbReference type="NCBI Taxonomy" id="4024"/>
    <lineage>
        <taxon>Eukaryota</taxon>
        <taxon>Viridiplantae</taxon>
        <taxon>Streptophyta</taxon>
        <taxon>Embryophyta</taxon>
        <taxon>Tracheophyta</taxon>
        <taxon>Spermatophyta</taxon>
        <taxon>Magnoliopsida</taxon>
        <taxon>eudicotyledons</taxon>
        <taxon>Gunneridae</taxon>
        <taxon>Pentapetalae</taxon>
        <taxon>rosids</taxon>
        <taxon>malvids</taxon>
        <taxon>Sapindales</taxon>
        <taxon>Sapindaceae</taxon>
        <taxon>Hippocastanoideae</taxon>
        <taxon>Acereae</taxon>
        <taxon>Acer</taxon>
    </lineage>
</organism>
<keyword evidence="3" id="KW-1185">Reference proteome</keyword>
<evidence type="ECO:0000313" key="2">
    <source>
        <dbReference type="EMBL" id="KAK0579109.1"/>
    </source>
</evidence>
<accession>A0AA39RSD6</accession>
<dbReference type="Proteomes" id="UP001168877">
    <property type="component" value="Unassembled WGS sequence"/>
</dbReference>
<dbReference type="EMBL" id="JAUESC010000385">
    <property type="protein sequence ID" value="KAK0579109.1"/>
    <property type="molecule type" value="Genomic_DNA"/>
</dbReference>
<protein>
    <recommendedName>
        <fullName evidence="4">Retrotransposon Copia-like N-terminal domain-containing protein</fullName>
    </recommendedName>
</protein>
<reference evidence="2" key="1">
    <citation type="journal article" date="2022" name="Plant J.">
        <title>Strategies of tolerance reflected in two North American maple genomes.</title>
        <authorList>
            <person name="McEvoy S.L."/>
            <person name="Sezen U.U."/>
            <person name="Trouern-Trend A."/>
            <person name="McMahon S.M."/>
            <person name="Schaberg P.G."/>
            <person name="Yang J."/>
            <person name="Wegrzyn J.L."/>
            <person name="Swenson N.G."/>
        </authorList>
    </citation>
    <scope>NUCLEOTIDE SEQUENCE</scope>
    <source>
        <strain evidence="2">NS2018</strain>
    </source>
</reference>
<feature type="region of interest" description="Disordered" evidence="1">
    <location>
        <begin position="223"/>
        <end position="254"/>
    </location>
</feature>
<evidence type="ECO:0008006" key="4">
    <source>
        <dbReference type="Google" id="ProtNLM"/>
    </source>
</evidence>
<proteinExistence type="predicted"/>
<dbReference type="PANTHER" id="PTHR47481:SF10">
    <property type="entry name" value="COPIA-LIKE POLYPROTEIN_RETROTRANSPOSON"/>
    <property type="match status" value="1"/>
</dbReference>
<dbReference type="Pfam" id="PF14223">
    <property type="entry name" value="Retrotran_gag_2"/>
    <property type="match status" value="1"/>
</dbReference>
<gene>
    <name evidence="2" type="ORF">LWI29_021252</name>
</gene>
<sequence length="331" mass="36727">MAPATTFSVPNITHIVSVKLTDTNYLLWQTQIKPFLIGQNYWHFIDGSFPQPSQFLPQIEGKPAEPNPDYTTWFQTDQTLVSLINSTLFESILSQVVGLNSSQAIWNCLQQNFSQQSLANATHFCFQLLSIQKGTKSISEYLQHAKSLSDSLAAINELVSNTDLVSSVLRGLGPDYSMIVTAILNFPRLPLFNDLRARLLSFETQIAPPPSIDLTSQTAFVSTRGRGRNYRGGRSGRGNRGGHETFGNNNNPKYRSPQNTSILGPHPQATPPRIQCQICNKFVTNLVTLLLSATNVTTTPILMSFIPPLLVCKYHNQLIQIGILTLVQPII</sequence>
<name>A0AA39RSD6_ACESA</name>